<dbReference type="PIRSF" id="PIRSF001235">
    <property type="entry name" value="Amidase_carbamoylase"/>
    <property type="match status" value="1"/>
</dbReference>
<keyword evidence="6" id="KW-0464">Manganese</keyword>
<dbReference type="GO" id="GO:0046872">
    <property type="term" value="F:metal ion binding"/>
    <property type="evidence" value="ECO:0007669"/>
    <property type="project" value="UniProtKB-KW"/>
</dbReference>
<keyword evidence="4 7" id="KW-0479">Metal-binding</keyword>
<dbReference type="SUPFAM" id="SSF53187">
    <property type="entry name" value="Zn-dependent exopeptidases"/>
    <property type="match status" value="1"/>
</dbReference>
<evidence type="ECO:0000256" key="7">
    <source>
        <dbReference type="PIRSR" id="PIRSR001235-1"/>
    </source>
</evidence>
<gene>
    <name evidence="10" type="ORF">LK12_03055</name>
</gene>
<comment type="cofactor">
    <cofactor evidence="7">
        <name>Zn(2+)</name>
        <dbReference type="ChEBI" id="CHEBI:29105"/>
    </cofactor>
    <text evidence="7">Binds 2 Zn(2+) ions per subunit.</text>
</comment>
<dbReference type="STRING" id="1348853.LK12_03055"/>
<dbReference type="Proteomes" id="UP000031057">
    <property type="component" value="Unassembled WGS sequence"/>
</dbReference>
<feature type="binding site" evidence="7">
    <location>
        <position position="86"/>
    </location>
    <ligand>
        <name>Zn(2+)</name>
        <dbReference type="ChEBI" id="CHEBI:29105"/>
        <label>1</label>
    </ligand>
</feature>
<dbReference type="Gene3D" id="3.40.630.10">
    <property type="entry name" value="Zn peptidases"/>
    <property type="match status" value="1"/>
</dbReference>
<dbReference type="CDD" id="cd03884">
    <property type="entry name" value="M20_bAS"/>
    <property type="match status" value="1"/>
</dbReference>
<dbReference type="SUPFAM" id="SSF55031">
    <property type="entry name" value="Bacterial exopeptidase dimerisation domain"/>
    <property type="match status" value="1"/>
</dbReference>
<dbReference type="InterPro" id="IPR010158">
    <property type="entry name" value="Amidase_Cbmase"/>
</dbReference>
<evidence type="ECO:0000256" key="3">
    <source>
        <dbReference type="ARBA" id="ARBA00011738"/>
    </source>
</evidence>
<keyword evidence="7" id="KW-0862">Zinc</keyword>
<dbReference type="GO" id="GO:0016813">
    <property type="term" value="F:hydrolase activity, acting on carbon-nitrogen (but not peptide) bonds, in linear amidines"/>
    <property type="evidence" value="ECO:0007669"/>
    <property type="project" value="InterPro"/>
</dbReference>
<comment type="caution">
    <text evidence="10">The sequence shown here is derived from an EMBL/GenBank/DDBJ whole genome shotgun (WGS) entry which is preliminary data.</text>
</comment>
<evidence type="ECO:0000256" key="8">
    <source>
        <dbReference type="PIRSR" id="PIRSR001235-2"/>
    </source>
</evidence>
<dbReference type="AlphaFoldDB" id="A0A0B1ZQ95"/>
<evidence type="ECO:0000256" key="4">
    <source>
        <dbReference type="ARBA" id="ARBA00022723"/>
    </source>
</evidence>
<dbReference type="PANTHER" id="PTHR32494:SF19">
    <property type="entry name" value="ALLANTOATE DEIMINASE-RELATED"/>
    <property type="match status" value="1"/>
</dbReference>
<accession>A0A0B1ZQ95</accession>
<protein>
    <submittedName>
        <fullName evidence="10">Allantoate amidohydrolase</fullName>
    </submittedName>
</protein>
<feature type="binding site" evidence="7">
    <location>
        <position position="408"/>
    </location>
    <ligand>
        <name>Zn(2+)</name>
        <dbReference type="ChEBI" id="CHEBI:29105"/>
        <label>2</label>
    </ligand>
</feature>
<feature type="binding site" evidence="7">
    <location>
        <position position="97"/>
    </location>
    <ligand>
        <name>Zn(2+)</name>
        <dbReference type="ChEBI" id="CHEBI:29105"/>
        <label>1</label>
    </ligand>
</feature>
<evidence type="ECO:0000256" key="2">
    <source>
        <dbReference type="ARBA" id="ARBA00006153"/>
    </source>
</evidence>
<dbReference type="PANTHER" id="PTHR32494">
    <property type="entry name" value="ALLANTOATE DEIMINASE-RELATED"/>
    <property type="match status" value="1"/>
</dbReference>
<evidence type="ECO:0000259" key="9">
    <source>
        <dbReference type="Pfam" id="PF07687"/>
    </source>
</evidence>
<feature type="binding site" evidence="8">
    <location>
        <position position="241"/>
    </location>
    <ligand>
        <name>allantoate</name>
        <dbReference type="ChEBI" id="CHEBI:17536"/>
    </ligand>
</feature>
<keyword evidence="5 10" id="KW-0378">Hydrolase</keyword>
<feature type="binding site" evidence="7">
    <location>
        <position position="97"/>
    </location>
    <ligand>
        <name>Zn(2+)</name>
        <dbReference type="ChEBI" id="CHEBI:29105"/>
        <label>2</label>
    </ligand>
</feature>
<evidence type="ECO:0000313" key="11">
    <source>
        <dbReference type="Proteomes" id="UP000031057"/>
    </source>
</evidence>
<dbReference type="NCBIfam" id="TIGR01879">
    <property type="entry name" value="hydantase"/>
    <property type="match status" value="1"/>
</dbReference>
<dbReference type="EMBL" id="JTDI01000001">
    <property type="protein sequence ID" value="KHK93300.1"/>
    <property type="molecule type" value="Genomic_DNA"/>
</dbReference>
<organism evidence="10 11">
    <name type="scientific">Novosphingobium malaysiense</name>
    <dbReference type="NCBI Taxonomy" id="1348853"/>
    <lineage>
        <taxon>Bacteria</taxon>
        <taxon>Pseudomonadati</taxon>
        <taxon>Pseudomonadota</taxon>
        <taxon>Alphaproteobacteria</taxon>
        <taxon>Sphingomonadales</taxon>
        <taxon>Sphingomonadaceae</taxon>
        <taxon>Novosphingobium</taxon>
    </lineage>
</organism>
<name>A0A0B1ZQ95_9SPHN</name>
<evidence type="ECO:0000256" key="1">
    <source>
        <dbReference type="ARBA" id="ARBA00001936"/>
    </source>
</evidence>
<dbReference type="RefSeq" id="WP_039279170.1">
    <property type="nucleotide sequence ID" value="NZ_JTDI01000001.1"/>
</dbReference>
<comment type="similarity">
    <text evidence="2">Belongs to the peptidase M20 family.</text>
</comment>
<feature type="binding site" evidence="7">
    <location>
        <position position="216"/>
    </location>
    <ligand>
        <name>Zn(2+)</name>
        <dbReference type="ChEBI" id="CHEBI:29105"/>
        <label>1</label>
    </ligand>
</feature>
<dbReference type="Gene3D" id="3.30.70.360">
    <property type="match status" value="1"/>
</dbReference>
<sequence>MIGLDLPPGGARAVNRCDALGVAPFSDMAGGLYRGYLTPAYAAAQEEIAGWMEAAGMTAHRDAAANLVGRYEGTTPDAPALVIGSHLDSVRDGGRYDGPLGIMLGIESVAALHAQGRRMPFPIEIYAFGDEEGSRFPAAMLTSRAVAGTLEAAALDMADAEGVTLDQALCSVRVERSRDTSGAGVSTSLDTNGEGIAEYLTAAREPGTIRAYLEAHIEQGPVLEADGLAVGTVTGIAAQLRYAVTVKGMAGHAGTTAMRLRRDPLAGAAAMVLAVEQIARGDNSDVVATVGMIEAMPGAPNVIPGAVHFTIDVRSGKEERRDRVAKAILARLSEIAEARDLDIAVERIHDLPASPCDAELMDLMDEALIGAGQPVRRLVSGAGHDAMNMAALCPTAMLFIRCKGGVSHNPAEHVDPEDAEIALQVMLGFIERLGTRAGETNAA</sequence>
<proteinExistence type="inferred from homology"/>
<keyword evidence="11" id="KW-1185">Reference proteome</keyword>
<evidence type="ECO:0000256" key="6">
    <source>
        <dbReference type="ARBA" id="ARBA00023211"/>
    </source>
</evidence>
<dbReference type="InterPro" id="IPR036264">
    <property type="entry name" value="Bact_exopeptidase_dim_dom"/>
</dbReference>
<evidence type="ECO:0000313" key="10">
    <source>
        <dbReference type="EMBL" id="KHK93300.1"/>
    </source>
</evidence>
<comment type="cofactor">
    <cofactor evidence="1">
        <name>Mn(2+)</name>
        <dbReference type="ChEBI" id="CHEBI:29035"/>
    </cofactor>
</comment>
<reference evidence="10 11" key="1">
    <citation type="submission" date="2014-10" db="EMBL/GenBank/DDBJ databases">
        <title>Genome sequence of Novosphingobium malaysiense MUSC 273(T).</title>
        <authorList>
            <person name="Lee L.-H."/>
        </authorList>
    </citation>
    <scope>NUCLEOTIDE SEQUENCE [LARGE SCALE GENOMIC DNA]</scope>
    <source>
        <strain evidence="10 11">MUSC 273</strain>
    </source>
</reference>
<dbReference type="InterPro" id="IPR002933">
    <property type="entry name" value="Peptidase_M20"/>
</dbReference>
<feature type="domain" description="Peptidase M20 dimerisation" evidence="9">
    <location>
        <begin position="241"/>
        <end position="337"/>
    </location>
</feature>
<feature type="binding site" evidence="8">
    <location>
        <position position="314"/>
    </location>
    <ligand>
        <name>allantoate</name>
        <dbReference type="ChEBI" id="CHEBI:17536"/>
    </ligand>
</feature>
<dbReference type="Pfam" id="PF01546">
    <property type="entry name" value="Peptidase_M20"/>
    <property type="match status" value="1"/>
</dbReference>
<comment type="subunit">
    <text evidence="3">Homodimer.</text>
</comment>
<feature type="binding site" evidence="8">
    <location>
        <position position="301"/>
    </location>
    <ligand>
        <name>allantoate</name>
        <dbReference type="ChEBI" id="CHEBI:17536"/>
    </ligand>
</feature>
<evidence type="ECO:0000256" key="5">
    <source>
        <dbReference type="ARBA" id="ARBA00022801"/>
    </source>
</evidence>
<feature type="binding site" evidence="7">
    <location>
        <position position="132"/>
    </location>
    <ligand>
        <name>Zn(2+)</name>
        <dbReference type="ChEBI" id="CHEBI:29105"/>
        <label>2</label>
    </ligand>
</feature>
<dbReference type="OrthoDB" id="9808195at2"/>
<dbReference type="InterPro" id="IPR011650">
    <property type="entry name" value="Peptidase_M20_dimer"/>
</dbReference>
<dbReference type="Pfam" id="PF07687">
    <property type="entry name" value="M20_dimer"/>
    <property type="match status" value="1"/>
</dbReference>